<dbReference type="SFLD" id="SFLDF00562">
    <property type="entry name" value="HemN-like__clustered_with_heat"/>
    <property type="match status" value="1"/>
</dbReference>
<dbReference type="InterPro" id="IPR007197">
    <property type="entry name" value="rSAM"/>
</dbReference>
<name>A0A1J5SWE5_9ZZZZ</name>
<dbReference type="PANTHER" id="PTHR13932:SF5">
    <property type="entry name" value="RADICAL S-ADENOSYL METHIONINE DOMAIN-CONTAINING PROTEIN 1, MITOCHONDRIAL"/>
    <property type="match status" value="1"/>
</dbReference>
<comment type="caution">
    <text evidence="3">The sequence shown here is derived from an EMBL/GenBank/DDBJ whole genome shotgun (WGS) entry which is preliminary data.</text>
</comment>
<accession>A0A1J5SWE5</accession>
<dbReference type="NCBIfam" id="TIGR00539">
    <property type="entry name" value="hemN_rel"/>
    <property type="match status" value="1"/>
</dbReference>
<dbReference type="AlphaFoldDB" id="A0A1J5SWE5"/>
<keyword evidence="3" id="KW-0560">Oxidoreductase</keyword>
<dbReference type="SFLD" id="SFLDF00288">
    <property type="entry name" value="HemN-like__clustered_with_nucl"/>
    <property type="match status" value="1"/>
</dbReference>
<organism evidence="3">
    <name type="scientific">mine drainage metagenome</name>
    <dbReference type="NCBI Taxonomy" id="410659"/>
    <lineage>
        <taxon>unclassified sequences</taxon>
        <taxon>metagenomes</taxon>
        <taxon>ecological metagenomes</taxon>
    </lineage>
</organism>
<dbReference type="EC" id="1.3.99.-" evidence="3"/>
<evidence type="ECO:0000259" key="2">
    <source>
        <dbReference type="PROSITE" id="PS51918"/>
    </source>
</evidence>
<dbReference type="InterPro" id="IPR004559">
    <property type="entry name" value="HemW-like"/>
</dbReference>
<sequence length="395" mass="45554">MPTNSFYLCNSIHLLLLQLKNMAGIYIHIPFCKQACHYCNFHFSTNHKLIQQTLAAIGKEAEWRKDYLNENIATIYFGGGTPSLLAIHDLRFMIQKLKKLFIVDDDAEITLEANPDDITEEKLIDWKNIGINRLSIGIQSFNDIDLQWMNRAHNAQHAINCLQLATRYFNNITIDLIYGSPTLTDEQWKKNVELAVSFNIPHISCYALTVEPKTALDKLIVQQKKENVDADKQAKHFELLMQWMKDAGYEHYEISNFAKTNYRSKHNSSYWKGLPYLGLGPSAHSFNGTSRQWNIANNALYIQSIEKGELNFEKEELTASQQLNEYIMTSLRTMEGINFNDDRWLITDEETKNKIISSAKKWEARGNIILNENFLRLTDKGKFLADGIAADLFQL</sequence>
<dbReference type="GO" id="GO:0006779">
    <property type="term" value="P:porphyrin-containing compound biosynthetic process"/>
    <property type="evidence" value="ECO:0007669"/>
    <property type="project" value="InterPro"/>
</dbReference>
<comment type="similarity">
    <text evidence="1">Belongs to the anaerobic coproporphyrinogen-III oxidase family. HemW subfamily.</text>
</comment>
<gene>
    <name evidence="3" type="primary">hemN_5</name>
    <name evidence="3" type="ORF">GALL_95440</name>
</gene>
<dbReference type="Gene3D" id="3.80.30.20">
    <property type="entry name" value="tm_1862 like domain"/>
    <property type="match status" value="1"/>
</dbReference>
<feature type="domain" description="Radical SAM core" evidence="2">
    <location>
        <begin position="17"/>
        <end position="250"/>
    </location>
</feature>
<dbReference type="Pfam" id="PF04055">
    <property type="entry name" value="Radical_SAM"/>
    <property type="match status" value="1"/>
</dbReference>
<dbReference type="InterPro" id="IPR023404">
    <property type="entry name" value="rSAM_horseshoe"/>
</dbReference>
<evidence type="ECO:0000256" key="1">
    <source>
        <dbReference type="ARBA" id="ARBA00006100"/>
    </source>
</evidence>
<dbReference type="SMART" id="SM00729">
    <property type="entry name" value="Elp3"/>
    <property type="match status" value="1"/>
</dbReference>
<dbReference type="PANTHER" id="PTHR13932">
    <property type="entry name" value="COPROPORPHYRINIGEN III OXIDASE"/>
    <property type="match status" value="1"/>
</dbReference>
<proteinExistence type="inferred from homology"/>
<dbReference type="InterPro" id="IPR058240">
    <property type="entry name" value="rSAM_sf"/>
</dbReference>
<dbReference type="GO" id="GO:0051539">
    <property type="term" value="F:4 iron, 4 sulfur cluster binding"/>
    <property type="evidence" value="ECO:0007669"/>
    <property type="project" value="InterPro"/>
</dbReference>
<protein>
    <submittedName>
        <fullName evidence="3">Oxygen-independent coproporphyrinogen-III oxidase-like protein YqeR</fullName>
        <ecNumber evidence="3">1.3.99.-</ecNumber>
    </submittedName>
</protein>
<dbReference type="PROSITE" id="PS51918">
    <property type="entry name" value="RADICAL_SAM"/>
    <property type="match status" value="1"/>
</dbReference>
<reference evidence="3" key="1">
    <citation type="submission" date="2016-10" db="EMBL/GenBank/DDBJ databases">
        <title>Sequence of Gallionella enrichment culture.</title>
        <authorList>
            <person name="Poehlein A."/>
            <person name="Muehling M."/>
            <person name="Daniel R."/>
        </authorList>
    </citation>
    <scope>NUCLEOTIDE SEQUENCE</scope>
</reference>
<dbReference type="SFLD" id="SFLDS00029">
    <property type="entry name" value="Radical_SAM"/>
    <property type="match status" value="1"/>
</dbReference>
<dbReference type="SUPFAM" id="SSF102114">
    <property type="entry name" value="Radical SAM enzymes"/>
    <property type="match status" value="1"/>
</dbReference>
<dbReference type="EMBL" id="MLJW01000032">
    <property type="protein sequence ID" value="OIR08376.1"/>
    <property type="molecule type" value="Genomic_DNA"/>
</dbReference>
<dbReference type="CDD" id="cd01335">
    <property type="entry name" value="Radical_SAM"/>
    <property type="match status" value="1"/>
</dbReference>
<evidence type="ECO:0000313" key="3">
    <source>
        <dbReference type="EMBL" id="OIR08376.1"/>
    </source>
</evidence>
<dbReference type="InterPro" id="IPR006638">
    <property type="entry name" value="Elp3/MiaA/NifB-like_rSAM"/>
</dbReference>
<dbReference type="SFLD" id="SFLDG01065">
    <property type="entry name" value="anaerobic_coproporphyrinogen-I"/>
    <property type="match status" value="1"/>
</dbReference>
<dbReference type="GO" id="GO:0004109">
    <property type="term" value="F:coproporphyrinogen oxidase activity"/>
    <property type="evidence" value="ECO:0007669"/>
    <property type="project" value="InterPro"/>
</dbReference>
<dbReference type="GO" id="GO:0005737">
    <property type="term" value="C:cytoplasm"/>
    <property type="evidence" value="ECO:0007669"/>
    <property type="project" value="InterPro"/>
</dbReference>
<dbReference type="InterPro" id="IPR034505">
    <property type="entry name" value="Coproporphyrinogen-III_oxidase"/>
</dbReference>